<organism evidence="3 4">
    <name type="scientific">Abeliophyllum distichum</name>
    <dbReference type="NCBI Taxonomy" id="126358"/>
    <lineage>
        <taxon>Eukaryota</taxon>
        <taxon>Viridiplantae</taxon>
        <taxon>Streptophyta</taxon>
        <taxon>Embryophyta</taxon>
        <taxon>Tracheophyta</taxon>
        <taxon>Spermatophyta</taxon>
        <taxon>Magnoliopsida</taxon>
        <taxon>eudicotyledons</taxon>
        <taxon>Gunneridae</taxon>
        <taxon>Pentapetalae</taxon>
        <taxon>asterids</taxon>
        <taxon>lamiids</taxon>
        <taxon>Lamiales</taxon>
        <taxon>Oleaceae</taxon>
        <taxon>Forsythieae</taxon>
        <taxon>Abeliophyllum</taxon>
    </lineage>
</organism>
<dbReference type="PANTHER" id="PTHR31087">
    <property type="match status" value="1"/>
</dbReference>
<keyword evidence="4" id="KW-1185">Reference proteome</keyword>
<comment type="caution">
    <text evidence="3">The sequence shown here is derived from an EMBL/GenBank/DDBJ whole genome shotgun (WGS) entry which is preliminary data.</text>
</comment>
<name>A0ABD1R971_9LAMI</name>
<comment type="similarity">
    <text evidence="1">Belongs to the LOR family.</text>
</comment>
<dbReference type="InterPro" id="IPR025659">
    <property type="entry name" value="Tubby-like_C"/>
</dbReference>
<gene>
    <name evidence="3" type="ORF">Adt_29723</name>
</gene>
<dbReference type="PANTHER" id="PTHR31087:SF95">
    <property type="entry name" value="EXPRESSED PROTEIN"/>
    <property type="match status" value="1"/>
</dbReference>
<dbReference type="EMBL" id="JBFOLK010000009">
    <property type="protein sequence ID" value="KAL2484967.1"/>
    <property type="molecule type" value="Genomic_DNA"/>
</dbReference>
<dbReference type="Pfam" id="PF04525">
    <property type="entry name" value="LOR"/>
    <property type="match status" value="1"/>
</dbReference>
<dbReference type="Proteomes" id="UP001604336">
    <property type="component" value="Unassembled WGS sequence"/>
</dbReference>
<dbReference type="InterPro" id="IPR038595">
    <property type="entry name" value="LOR_sf"/>
</dbReference>
<proteinExistence type="inferred from homology"/>
<protein>
    <submittedName>
        <fullName evidence="3">Protein LURP-one-related 8</fullName>
    </submittedName>
</protein>
<dbReference type="Gene3D" id="2.40.160.200">
    <property type="entry name" value="LURP1-related"/>
    <property type="match status" value="1"/>
</dbReference>
<dbReference type="SUPFAM" id="SSF54518">
    <property type="entry name" value="Tubby C-terminal domain-like"/>
    <property type="match status" value="1"/>
</dbReference>
<evidence type="ECO:0000256" key="2">
    <source>
        <dbReference type="SAM" id="MobiDB-lite"/>
    </source>
</evidence>
<dbReference type="AlphaFoldDB" id="A0ABD1R971"/>
<feature type="region of interest" description="Disordered" evidence="2">
    <location>
        <begin position="1"/>
        <end position="21"/>
    </location>
</feature>
<sequence>MSRIHPTEKFSPAGPHPPSPPSVFTLWKRSTMNFQGTDGFTVFDHLGKLAFRVENYARNRCFTAVAAGGLLLMDGSGKPLLTVKPKTLSMKNQWNGYRGELDCSKNATPRLFTMRRPSSLIHTSACEAEIHNDESISENRSAPPDFKIEGSFGRRSCKITRGATGEEVAKISRKTVNATLMLSNDVFTLMVQPGIEPELVMAFVIILDRICIKPFSPLLCS</sequence>
<reference evidence="4" key="1">
    <citation type="submission" date="2024-07" db="EMBL/GenBank/DDBJ databases">
        <title>Two chromosome-level genome assemblies of Korean endemic species Abeliophyllum distichum and Forsythia ovata (Oleaceae).</title>
        <authorList>
            <person name="Jang H."/>
        </authorList>
    </citation>
    <scope>NUCLEOTIDE SEQUENCE [LARGE SCALE GENOMIC DNA]</scope>
</reference>
<accession>A0ABD1R971</accession>
<dbReference type="InterPro" id="IPR007612">
    <property type="entry name" value="LOR"/>
</dbReference>
<evidence type="ECO:0000313" key="3">
    <source>
        <dbReference type="EMBL" id="KAL2484967.1"/>
    </source>
</evidence>
<evidence type="ECO:0000256" key="1">
    <source>
        <dbReference type="ARBA" id="ARBA00005437"/>
    </source>
</evidence>
<evidence type="ECO:0000313" key="4">
    <source>
        <dbReference type="Proteomes" id="UP001604336"/>
    </source>
</evidence>